<feature type="region of interest" description="Disordered" evidence="1">
    <location>
        <begin position="1"/>
        <end position="24"/>
    </location>
</feature>
<evidence type="ECO:0000313" key="2">
    <source>
        <dbReference type="EMBL" id="SMF53891.1"/>
    </source>
</evidence>
<organism evidence="2 3">
    <name type="scientific">Trinickia caryophylli</name>
    <name type="common">Paraburkholderia caryophylli</name>
    <dbReference type="NCBI Taxonomy" id="28094"/>
    <lineage>
        <taxon>Bacteria</taxon>
        <taxon>Pseudomonadati</taxon>
        <taxon>Pseudomonadota</taxon>
        <taxon>Betaproteobacteria</taxon>
        <taxon>Burkholderiales</taxon>
        <taxon>Burkholderiaceae</taxon>
        <taxon>Trinickia</taxon>
    </lineage>
</organism>
<name>A0A1X7FLH7_TRICW</name>
<protein>
    <submittedName>
        <fullName evidence="2">Zn-binding Pro-Ala-Ala-Arg (PAAR) domain-containing protein, incolved in TypeVI secretion</fullName>
    </submittedName>
</protein>
<dbReference type="AlphaFoldDB" id="A0A1X7FLH7"/>
<dbReference type="Gene3D" id="2.60.200.60">
    <property type="match status" value="1"/>
</dbReference>
<dbReference type="EMBL" id="FXAH01000009">
    <property type="protein sequence ID" value="SMF53891.1"/>
    <property type="molecule type" value="Genomic_DNA"/>
</dbReference>
<accession>A0A1X7FLH7</accession>
<reference evidence="3" key="1">
    <citation type="submission" date="2017-04" db="EMBL/GenBank/DDBJ databases">
        <authorList>
            <person name="Varghese N."/>
            <person name="Submissions S."/>
        </authorList>
    </citation>
    <scope>NUCLEOTIDE SEQUENCE [LARGE SCALE GENOMIC DNA]</scope>
    <source>
        <strain evidence="3">Ballard 720</strain>
    </source>
</reference>
<dbReference type="Proteomes" id="UP000192911">
    <property type="component" value="Unassembled WGS sequence"/>
</dbReference>
<evidence type="ECO:0000313" key="3">
    <source>
        <dbReference type="Proteomes" id="UP000192911"/>
    </source>
</evidence>
<gene>
    <name evidence="2" type="ORF">SAMN06295900_109159</name>
</gene>
<dbReference type="CDD" id="cd14744">
    <property type="entry name" value="PAAR_CT_2"/>
    <property type="match status" value="1"/>
</dbReference>
<sequence length="102" mass="10932">MPNDAADVTDTPGNSTAMKDENGRGVIRLHDKTTHGGEVITASDDMNAMGIPIALEGDMTWCPQCKGQFRIVPENSTRTHHGKAVAFHNDPTECGARLISSL</sequence>
<dbReference type="STRING" id="28094.SAMN06295900_109159"/>
<keyword evidence="3" id="KW-1185">Reference proteome</keyword>
<dbReference type="InterPro" id="IPR008727">
    <property type="entry name" value="PAAR_motif"/>
</dbReference>
<proteinExistence type="predicted"/>
<dbReference type="Pfam" id="PF05488">
    <property type="entry name" value="PAAR_motif"/>
    <property type="match status" value="1"/>
</dbReference>
<evidence type="ECO:0000256" key="1">
    <source>
        <dbReference type="SAM" id="MobiDB-lite"/>
    </source>
</evidence>